<dbReference type="GO" id="GO:0005524">
    <property type="term" value="F:ATP binding"/>
    <property type="evidence" value="ECO:0007669"/>
    <property type="project" value="UniProtKB-UniRule"/>
</dbReference>
<keyword evidence="8" id="KW-0187">Copper transport</keyword>
<dbReference type="GO" id="GO:0012505">
    <property type="term" value="C:endomembrane system"/>
    <property type="evidence" value="ECO:0007669"/>
    <property type="project" value="UniProtKB-SubCell"/>
</dbReference>
<dbReference type="SUPFAM" id="SSF55008">
    <property type="entry name" value="HMA, heavy metal-associated domain"/>
    <property type="match status" value="1"/>
</dbReference>
<dbReference type="Gene3D" id="3.30.70.100">
    <property type="match status" value="1"/>
</dbReference>
<feature type="transmembrane region" description="Helical" evidence="16">
    <location>
        <begin position="214"/>
        <end position="232"/>
    </location>
</feature>
<evidence type="ECO:0000256" key="12">
    <source>
        <dbReference type="ARBA" id="ARBA00023008"/>
    </source>
</evidence>
<evidence type="ECO:0000256" key="1">
    <source>
        <dbReference type="ARBA" id="ARBA00004127"/>
    </source>
</evidence>
<dbReference type="SFLD" id="SFLDS00003">
    <property type="entry name" value="Haloacid_Dehalogenase"/>
    <property type="match status" value="1"/>
</dbReference>
<feature type="transmembrane region" description="Helical" evidence="16">
    <location>
        <begin position="433"/>
        <end position="455"/>
    </location>
</feature>
<dbReference type="Pfam" id="PF00122">
    <property type="entry name" value="E1-E2_ATPase"/>
    <property type="match status" value="1"/>
</dbReference>
<keyword evidence="14 16" id="KW-0472">Membrane</keyword>
<accession>A0A0D0KUH7</accession>
<dbReference type="NCBIfam" id="TIGR01494">
    <property type="entry name" value="ATPase_P-type"/>
    <property type="match status" value="1"/>
</dbReference>
<keyword evidence="9 16" id="KW-0067">ATP-binding</keyword>
<dbReference type="Pfam" id="PF00403">
    <property type="entry name" value="HMA"/>
    <property type="match status" value="1"/>
</dbReference>
<dbReference type="SUPFAM" id="SSF81665">
    <property type="entry name" value="Calcium ATPase, transmembrane domain M"/>
    <property type="match status" value="1"/>
</dbReference>
<dbReference type="PANTHER" id="PTHR43520:SF8">
    <property type="entry name" value="P-TYPE CU(+) TRANSPORTER"/>
    <property type="match status" value="1"/>
</dbReference>
<dbReference type="GO" id="GO:0055070">
    <property type="term" value="P:copper ion homeostasis"/>
    <property type="evidence" value="ECO:0007669"/>
    <property type="project" value="TreeGrafter"/>
</dbReference>
<evidence type="ECO:0000313" key="19">
    <source>
        <dbReference type="Proteomes" id="UP000035017"/>
    </source>
</evidence>
<dbReference type="GO" id="GO:0043682">
    <property type="term" value="F:P-type divalent copper transporter activity"/>
    <property type="evidence" value="ECO:0007669"/>
    <property type="project" value="TreeGrafter"/>
</dbReference>
<comment type="similarity">
    <text evidence="2 16">Belongs to the cation transport ATPase (P-type) (TC 3.A.3) family. Type IB subfamily.</text>
</comment>
<keyword evidence="4" id="KW-0813">Transport</keyword>
<dbReference type="NCBIfam" id="TIGR01511">
    <property type="entry name" value="ATPase-IB1_Cu"/>
    <property type="match status" value="1"/>
</dbReference>
<dbReference type="Gene3D" id="3.40.1110.10">
    <property type="entry name" value="Calcium-transporting ATPase, cytoplasmic domain N"/>
    <property type="match status" value="1"/>
</dbReference>
<evidence type="ECO:0000256" key="8">
    <source>
        <dbReference type="ARBA" id="ARBA00022796"/>
    </source>
</evidence>
<dbReference type="EMBL" id="JXQV01000012">
    <property type="protein sequence ID" value="KIQ01922.1"/>
    <property type="molecule type" value="Genomic_DNA"/>
</dbReference>
<evidence type="ECO:0000256" key="5">
    <source>
        <dbReference type="ARBA" id="ARBA00022692"/>
    </source>
</evidence>
<dbReference type="FunFam" id="2.70.150.10:FF:000002">
    <property type="entry name" value="Copper-transporting ATPase 1, putative"/>
    <property type="match status" value="1"/>
</dbReference>
<evidence type="ECO:0000256" key="4">
    <source>
        <dbReference type="ARBA" id="ARBA00022448"/>
    </source>
</evidence>
<evidence type="ECO:0000256" key="14">
    <source>
        <dbReference type="ARBA" id="ARBA00023136"/>
    </source>
</evidence>
<dbReference type="NCBIfam" id="TIGR01525">
    <property type="entry name" value="ATPase-IB_hvy"/>
    <property type="match status" value="1"/>
</dbReference>
<keyword evidence="5 16" id="KW-0812">Transmembrane</keyword>
<feature type="transmembrane region" description="Helical" evidence="16">
    <location>
        <begin position="179"/>
        <end position="202"/>
    </location>
</feature>
<dbReference type="Pfam" id="PF00702">
    <property type="entry name" value="Hydrolase"/>
    <property type="match status" value="1"/>
</dbReference>
<evidence type="ECO:0000256" key="13">
    <source>
        <dbReference type="ARBA" id="ARBA00023065"/>
    </source>
</evidence>
<dbReference type="InterPro" id="IPR023299">
    <property type="entry name" value="ATPase_P-typ_cyto_dom_N"/>
</dbReference>
<dbReference type="InterPro" id="IPR036412">
    <property type="entry name" value="HAD-like_sf"/>
</dbReference>
<dbReference type="Gene3D" id="3.40.50.1000">
    <property type="entry name" value="HAD superfamily/HAD-like"/>
    <property type="match status" value="1"/>
</dbReference>
<dbReference type="Gene3D" id="2.70.150.10">
    <property type="entry name" value="Calcium-transporting ATPase, cytoplasmic transduction domain A"/>
    <property type="match status" value="1"/>
</dbReference>
<evidence type="ECO:0000313" key="18">
    <source>
        <dbReference type="EMBL" id="KIQ01922.1"/>
    </source>
</evidence>
<keyword evidence="11 16" id="KW-1133">Transmembrane helix</keyword>
<dbReference type="GO" id="GO:0016887">
    <property type="term" value="F:ATP hydrolysis activity"/>
    <property type="evidence" value="ECO:0007669"/>
    <property type="project" value="InterPro"/>
</dbReference>
<organism evidence="18 19">
    <name type="scientific">Agrobacterium tumefaciens</name>
    <dbReference type="NCBI Taxonomy" id="358"/>
    <lineage>
        <taxon>Bacteria</taxon>
        <taxon>Pseudomonadati</taxon>
        <taxon>Pseudomonadota</taxon>
        <taxon>Alphaproteobacteria</taxon>
        <taxon>Hyphomicrobiales</taxon>
        <taxon>Rhizobiaceae</taxon>
        <taxon>Rhizobium/Agrobacterium group</taxon>
        <taxon>Agrobacterium</taxon>
        <taxon>Agrobacterium tumefaciens complex</taxon>
    </lineage>
</organism>
<evidence type="ECO:0000259" key="17">
    <source>
        <dbReference type="PROSITE" id="PS50846"/>
    </source>
</evidence>
<dbReference type="InterPro" id="IPR006121">
    <property type="entry name" value="HMA_dom"/>
</dbReference>
<dbReference type="FunFam" id="3.40.50.1000:FF:000144">
    <property type="entry name" value="copper-transporting ATPase 1 isoform X2"/>
    <property type="match status" value="1"/>
</dbReference>
<dbReference type="InterPro" id="IPR001757">
    <property type="entry name" value="P_typ_ATPase"/>
</dbReference>
<evidence type="ECO:0000256" key="15">
    <source>
        <dbReference type="ARBA" id="ARBA00049289"/>
    </source>
</evidence>
<evidence type="ECO:0000256" key="9">
    <source>
        <dbReference type="ARBA" id="ARBA00022840"/>
    </source>
</evidence>
<evidence type="ECO:0000256" key="11">
    <source>
        <dbReference type="ARBA" id="ARBA00022989"/>
    </source>
</evidence>
<dbReference type="PROSITE" id="PS50846">
    <property type="entry name" value="HMA_2"/>
    <property type="match status" value="1"/>
</dbReference>
<dbReference type="InterPro" id="IPR059000">
    <property type="entry name" value="ATPase_P-type_domA"/>
</dbReference>
<dbReference type="SUPFAM" id="SSF81653">
    <property type="entry name" value="Calcium ATPase, transduction domain A"/>
    <property type="match status" value="1"/>
</dbReference>
<dbReference type="SFLD" id="SFLDF00027">
    <property type="entry name" value="p-type_atpase"/>
    <property type="match status" value="1"/>
</dbReference>
<keyword evidence="13" id="KW-0406">Ion transport</keyword>
<keyword evidence="12" id="KW-0186">Copper</keyword>
<dbReference type="InterPro" id="IPR036163">
    <property type="entry name" value="HMA_dom_sf"/>
</dbReference>
<dbReference type="GO" id="GO:0005886">
    <property type="term" value="C:plasma membrane"/>
    <property type="evidence" value="ECO:0007669"/>
    <property type="project" value="UniProtKB-SubCell"/>
</dbReference>
<feature type="domain" description="HMA" evidence="17">
    <location>
        <begin position="20"/>
        <end position="85"/>
    </location>
</feature>
<dbReference type="PROSITE" id="PS00154">
    <property type="entry name" value="ATPASE_E1_E2"/>
    <property type="match status" value="1"/>
</dbReference>
<evidence type="ECO:0000256" key="6">
    <source>
        <dbReference type="ARBA" id="ARBA00022723"/>
    </source>
</evidence>
<keyword evidence="16" id="KW-1003">Cell membrane</keyword>
<name>A0A0D0KUH7_AGRTU</name>
<dbReference type="InterPro" id="IPR023298">
    <property type="entry name" value="ATPase_P-typ_TM_dom_sf"/>
</dbReference>
<evidence type="ECO:0000256" key="10">
    <source>
        <dbReference type="ARBA" id="ARBA00022967"/>
    </source>
</evidence>
<dbReference type="GO" id="GO:0005507">
    <property type="term" value="F:copper ion binding"/>
    <property type="evidence" value="ECO:0007669"/>
    <property type="project" value="TreeGrafter"/>
</dbReference>
<proteinExistence type="inferred from homology"/>
<dbReference type="SFLD" id="SFLDG00002">
    <property type="entry name" value="C1.7:_P-type_atpase_like"/>
    <property type="match status" value="1"/>
</dbReference>
<evidence type="ECO:0000256" key="7">
    <source>
        <dbReference type="ARBA" id="ARBA00022741"/>
    </source>
</evidence>
<dbReference type="Proteomes" id="UP000035017">
    <property type="component" value="Unassembled WGS sequence"/>
</dbReference>
<evidence type="ECO:0000256" key="3">
    <source>
        <dbReference type="ARBA" id="ARBA00012517"/>
    </source>
</evidence>
<feature type="transmembrane region" description="Helical" evidence="16">
    <location>
        <begin position="777"/>
        <end position="796"/>
    </location>
</feature>
<feature type="transmembrane region" description="Helical" evidence="16">
    <location>
        <begin position="461"/>
        <end position="484"/>
    </location>
</feature>
<evidence type="ECO:0000256" key="2">
    <source>
        <dbReference type="ARBA" id="ARBA00006024"/>
    </source>
</evidence>
<dbReference type="InterPro" id="IPR008250">
    <property type="entry name" value="ATPase_P-typ_transduc_dom_A_sf"/>
</dbReference>
<dbReference type="CDD" id="cd02094">
    <property type="entry name" value="P-type_ATPase_Cu-like"/>
    <property type="match status" value="1"/>
</dbReference>
<feature type="transmembrane region" description="Helical" evidence="16">
    <location>
        <begin position="802"/>
        <end position="824"/>
    </location>
</feature>
<evidence type="ECO:0000256" key="16">
    <source>
        <dbReference type="RuleBase" id="RU362081"/>
    </source>
</evidence>
<comment type="catalytic activity">
    <reaction evidence="15">
        <text>Cu(+)(in) + ATP + H2O = Cu(+)(out) + ADP + phosphate + H(+)</text>
        <dbReference type="Rhea" id="RHEA:25792"/>
        <dbReference type="ChEBI" id="CHEBI:15377"/>
        <dbReference type="ChEBI" id="CHEBI:15378"/>
        <dbReference type="ChEBI" id="CHEBI:30616"/>
        <dbReference type="ChEBI" id="CHEBI:43474"/>
        <dbReference type="ChEBI" id="CHEBI:49552"/>
        <dbReference type="ChEBI" id="CHEBI:456216"/>
        <dbReference type="EC" id="7.2.2.8"/>
    </reaction>
</comment>
<dbReference type="EC" id="7.2.2.8" evidence="3"/>
<feature type="transmembrane region" description="Helical" evidence="16">
    <location>
        <begin position="280"/>
        <end position="299"/>
    </location>
</feature>
<keyword evidence="7 16" id="KW-0547">Nucleotide-binding</keyword>
<dbReference type="InterPro" id="IPR027256">
    <property type="entry name" value="P-typ_ATPase_IB"/>
</dbReference>
<dbReference type="GO" id="GO:0140581">
    <property type="term" value="F:P-type monovalent copper transporter activity"/>
    <property type="evidence" value="ECO:0007669"/>
    <property type="project" value="UniProtKB-EC"/>
</dbReference>
<dbReference type="PANTHER" id="PTHR43520">
    <property type="entry name" value="ATP7, ISOFORM B"/>
    <property type="match status" value="1"/>
</dbReference>
<protein>
    <recommendedName>
        <fullName evidence="3">P-type Cu(+) transporter</fullName>
        <ecNumber evidence="3">7.2.2.8</ecNumber>
    </recommendedName>
</protein>
<comment type="subcellular location">
    <subcellularLocation>
        <location evidence="16">Cell membrane</location>
    </subcellularLocation>
    <subcellularLocation>
        <location evidence="1">Endomembrane system</location>
        <topology evidence="1">Multi-pass membrane protein</topology>
    </subcellularLocation>
</comment>
<dbReference type="PRINTS" id="PR00119">
    <property type="entry name" value="CATATPASE"/>
</dbReference>
<feature type="transmembrane region" description="Helical" evidence="16">
    <location>
        <begin position="252"/>
        <end position="274"/>
    </location>
</feature>
<dbReference type="InterPro" id="IPR018303">
    <property type="entry name" value="ATPase_P-typ_P_site"/>
</dbReference>
<dbReference type="InterPro" id="IPR023214">
    <property type="entry name" value="HAD_sf"/>
</dbReference>
<dbReference type="SUPFAM" id="SSF56784">
    <property type="entry name" value="HAD-like"/>
    <property type="match status" value="1"/>
</dbReference>
<gene>
    <name evidence="18" type="ORF">RU07_14400</name>
</gene>
<dbReference type="PRINTS" id="PR00943">
    <property type="entry name" value="CUATPASE"/>
</dbReference>
<sequence length="833" mass="86989">MNETIKINVDTGTHSGTQAEPLSIAVEGMTCASCVRRVELAAAKVPGVAASSVNFATKRLTVEPADGFSATTLAAAVRKIGYEVAPRSIEFTAKGLKTDDAERLQAVLDSVATTVSVVVNAENGDVTVDTMGGDRQREALVETARLAGFALKAPGSGAAQTSQVQDHGQDDEAWLKRDVILSAILTAPLFVLEMGGHVYAPMHHWLMGVIETQTLYYLYFALTTVIIFVPGWRFLKSGFPALAHGAPEMNSLVALGVSAAYLYSLVTTFAPGLLPDNARHVYYEAAAVVVTLILIGRLLEARASGKTGDAISKLTGLQAKTARVERGGAMLDVATDEVVVGDIIIIRPGERLPVDGEVVQGASFVDESMISGEPVPVEKTVGHAVTGGTINGNGALKFRATKVGADTMLAQIIRLVEQAQGAKLPIQLAVDRVTALFVPGVMAIAVLTFIIWAMFGPQPAYTYALINAVAVLIIACPCAMGLATPTSIMVGTGRAAQLGVLFRKGEALQALRSVKIVVVDKTGTLTKGKPELTDLEPVEGFEPAHILRLVAAVESRSEHPIAEAIVRAAAALPDNPPTMTDFENLPGYGISATVDGRKVHVGADRFMVKLGLSVDAFADTAQRLGDEGKTPLYAAIDGKLAAVLAVADPLKPSSAKAIKALKSMGIEVAMVTGDNERTAKAIGRQVGIDHVIAQVLPEGKVKAIKDLRKGRGTIAFVGDGINDAPALAEADVGMAIGTGTDVAIESADVVLVGGDLMGAVHGIEMSRATMRNIAQNLFWAFGYNVALIPVAAGALYPAFGIMLSPMIGAGAMALSSVFVVGNALRLKTVRVSS</sequence>
<dbReference type="CDD" id="cd00371">
    <property type="entry name" value="HMA"/>
    <property type="match status" value="1"/>
</dbReference>
<dbReference type="InterPro" id="IPR044492">
    <property type="entry name" value="P_typ_ATPase_HD_dom"/>
</dbReference>
<comment type="caution">
    <text evidence="18">The sequence shown here is derived from an EMBL/GenBank/DDBJ whole genome shotgun (WGS) entry which is preliminary data.</text>
</comment>
<dbReference type="AlphaFoldDB" id="A0A0D0KUH7"/>
<reference evidence="18 19" key="1">
    <citation type="submission" date="2014-12" db="EMBL/GenBank/DDBJ databases">
        <title>16Stimator: statistical estimation of ribosomal gene copy numbers from draft genome assemblies.</title>
        <authorList>
            <person name="Perisin M.A."/>
            <person name="Vetter M."/>
            <person name="Gilbert J.A."/>
            <person name="Bergelson J."/>
        </authorList>
    </citation>
    <scope>NUCLEOTIDE SEQUENCE [LARGE SCALE GENOMIC DNA]</scope>
    <source>
        <strain evidence="18 19">MEJ076</strain>
    </source>
</reference>
<keyword evidence="6 16" id="KW-0479">Metal-binding</keyword>
<keyword evidence="10" id="KW-1278">Translocase</keyword>